<comment type="caution">
    <text evidence="2">The sequence shown here is derived from an EMBL/GenBank/DDBJ whole genome shotgun (WGS) entry which is preliminary data.</text>
</comment>
<keyword evidence="3" id="KW-1185">Reference proteome</keyword>
<dbReference type="Proteomes" id="UP000633365">
    <property type="component" value="Unassembled WGS sequence"/>
</dbReference>
<keyword evidence="1" id="KW-0812">Transmembrane</keyword>
<accession>A0A934TYQ8</accession>
<dbReference type="RefSeq" id="WP_201426546.1">
    <property type="nucleotide sequence ID" value="NZ_JAEQMG010000012.1"/>
</dbReference>
<feature type="transmembrane region" description="Helical" evidence="1">
    <location>
        <begin position="42"/>
        <end position="59"/>
    </location>
</feature>
<evidence type="ECO:0000256" key="1">
    <source>
        <dbReference type="SAM" id="Phobius"/>
    </source>
</evidence>
<evidence type="ECO:0000313" key="2">
    <source>
        <dbReference type="EMBL" id="MBK6087208.1"/>
    </source>
</evidence>
<dbReference type="AlphaFoldDB" id="A0A934TYQ8"/>
<sequence length="286" mass="32466">MKKLFGGINLTWPRVIIGAVIAGVVTAVFAIVPIFLNTSFHTITATFEVWILFGIFIIMNSKSNLDSALKCFVFFLISQPLVYLIQVPFSSMGWGLFGYYGYWFIWTLLCFPMGFVGYYMKKDKWWGYLILLPMILLTGMSYMNYFSDCQFSFPRYILITLFCAAAMILYPVCIFRDKRIRITGAAIGAAAVVTLTVICLLNPPVYSTDILSSSEETPLDDTYTVAIEDSSYGDIKIVYMEEIEDYMVHADLKKSGETSFTLKAPDGKTREFGLTIERNTYEVTEK</sequence>
<feature type="transmembrane region" description="Helical" evidence="1">
    <location>
        <begin position="101"/>
        <end position="119"/>
    </location>
</feature>
<feature type="transmembrane region" description="Helical" evidence="1">
    <location>
        <begin position="71"/>
        <end position="89"/>
    </location>
</feature>
<reference evidence="2" key="1">
    <citation type="submission" date="2021-01" db="EMBL/GenBank/DDBJ databases">
        <title>Genome public.</title>
        <authorList>
            <person name="Liu C."/>
            <person name="Sun Q."/>
        </authorList>
    </citation>
    <scope>NUCLEOTIDE SEQUENCE</scope>
    <source>
        <strain evidence="2">M6</strain>
    </source>
</reference>
<feature type="transmembrane region" description="Helical" evidence="1">
    <location>
        <begin position="126"/>
        <end position="147"/>
    </location>
</feature>
<evidence type="ECO:0000313" key="3">
    <source>
        <dbReference type="Proteomes" id="UP000633365"/>
    </source>
</evidence>
<feature type="transmembrane region" description="Helical" evidence="1">
    <location>
        <begin position="185"/>
        <end position="206"/>
    </location>
</feature>
<feature type="transmembrane region" description="Helical" evidence="1">
    <location>
        <begin position="153"/>
        <end position="173"/>
    </location>
</feature>
<dbReference type="EMBL" id="JAEQMG010000012">
    <property type="protein sequence ID" value="MBK6087208.1"/>
    <property type="molecule type" value="Genomic_DNA"/>
</dbReference>
<proteinExistence type="predicted"/>
<organism evidence="2 3">
    <name type="scientific">Ruminococcus difficilis</name>
    <dbReference type="NCBI Taxonomy" id="2763069"/>
    <lineage>
        <taxon>Bacteria</taxon>
        <taxon>Bacillati</taxon>
        <taxon>Bacillota</taxon>
        <taxon>Clostridia</taxon>
        <taxon>Eubacteriales</taxon>
        <taxon>Oscillospiraceae</taxon>
        <taxon>Ruminococcus</taxon>
    </lineage>
</organism>
<name>A0A934TYQ8_9FIRM</name>
<protein>
    <submittedName>
        <fullName evidence="2">Uncharacterized protein</fullName>
    </submittedName>
</protein>
<feature type="transmembrane region" description="Helical" evidence="1">
    <location>
        <begin position="12"/>
        <end position="36"/>
    </location>
</feature>
<keyword evidence="1" id="KW-1133">Transmembrane helix</keyword>
<keyword evidence="1" id="KW-0472">Membrane</keyword>
<gene>
    <name evidence="2" type="ORF">JKK62_00805</name>
</gene>